<dbReference type="InterPro" id="IPR008523">
    <property type="entry name" value="DUF805"/>
</dbReference>
<dbReference type="Proteomes" id="UP000777935">
    <property type="component" value="Unassembled WGS sequence"/>
</dbReference>
<evidence type="ECO:0000313" key="3">
    <source>
        <dbReference type="Proteomes" id="UP000777935"/>
    </source>
</evidence>
<comment type="caution">
    <text evidence="2">The sequence shown here is derived from an EMBL/GenBank/DDBJ whole genome shotgun (WGS) entry which is preliminary data.</text>
</comment>
<keyword evidence="1" id="KW-1133">Transmembrane helix</keyword>
<protein>
    <submittedName>
        <fullName evidence="2">DUF805 domain-containing protein</fullName>
    </submittedName>
</protein>
<reference evidence="2 3" key="1">
    <citation type="submission" date="2020-06" db="EMBL/GenBank/DDBJ databases">
        <title>Sulfitobacter algicola sp. nov., isolated from green algae.</title>
        <authorList>
            <person name="Wang C."/>
        </authorList>
    </citation>
    <scope>NUCLEOTIDE SEQUENCE [LARGE SCALE GENOMIC DNA]</scope>
    <source>
        <strain evidence="2 3">1151</strain>
    </source>
</reference>
<evidence type="ECO:0000313" key="2">
    <source>
        <dbReference type="EMBL" id="NSX55056.1"/>
    </source>
</evidence>
<feature type="transmembrane region" description="Helical" evidence="1">
    <location>
        <begin position="26"/>
        <end position="43"/>
    </location>
</feature>
<keyword evidence="3" id="KW-1185">Reference proteome</keyword>
<keyword evidence="1" id="KW-0472">Membrane</keyword>
<feature type="transmembrane region" description="Helical" evidence="1">
    <location>
        <begin position="55"/>
        <end position="74"/>
    </location>
</feature>
<name>A0ABX2IXA6_9RHOB</name>
<keyword evidence="1" id="KW-0812">Transmembrane</keyword>
<sequence>MGPRQAITTCLRKSFVFSGRASRSEFWWFATLWLLGILTVAWIEPEFMVRNLTVLQFFGFLFVVCMLPVFAAIYRRLSDTKVTPKVFLIIPLFLIIAPPLVYFIDQSHYDFYAKTRMMPEALLAILGYFGAITALLVLCSLPSASHSKKHGPNPHEVTP</sequence>
<dbReference type="EMBL" id="JABUFE010000004">
    <property type="protein sequence ID" value="NSX55056.1"/>
    <property type="molecule type" value="Genomic_DNA"/>
</dbReference>
<organism evidence="2 3">
    <name type="scientific">Parasulfitobacter algicola</name>
    <dbReference type="NCBI Taxonomy" id="2614809"/>
    <lineage>
        <taxon>Bacteria</taxon>
        <taxon>Pseudomonadati</taxon>
        <taxon>Pseudomonadota</taxon>
        <taxon>Alphaproteobacteria</taxon>
        <taxon>Rhodobacterales</taxon>
        <taxon>Roseobacteraceae</taxon>
        <taxon>Parasulfitobacter</taxon>
    </lineage>
</organism>
<gene>
    <name evidence="2" type="ORF">HRQ87_09610</name>
</gene>
<proteinExistence type="predicted"/>
<dbReference type="Pfam" id="PF05656">
    <property type="entry name" value="DUF805"/>
    <property type="match status" value="1"/>
</dbReference>
<dbReference type="RefSeq" id="WP_174137686.1">
    <property type="nucleotide sequence ID" value="NZ_JABUFE010000004.1"/>
</dbReference>
<feature type="transmembrane region" description="Helical" evidence="1">
    <location>
        <begin position="124"/>
        <end position="141"/>
    </location>
</feature>
<evidence type="ECO:0000256" key="1">
    <source>
        <dbReference type="SAM" id="Phobius"/>
    </source>
</evidence>
<feature type="transmembrane region" description="Helical" evidence="1">
    <location>
        <begin position="86"/>
        <end position="104"/>
    </location>
</feature>
<accession>A0ABX2IXA6</accession>